<evidence type="ECO:0000313" key="7">
    <source>
        <dbReference type="Proteomes" id="UP000759537"/>
    </source>
</evidence>
<dbReference type="InterPro" id="IPR008011">
    <property type="entry name" value="Complex1_LYR_dom"/>
</dbReference>
<feature type="domain" description="Complex 1 LYR protein" evidence="5">
    <location>
        <begin position="10"/>
        <end position="69"/>
    </location>
</feature>
<gene>
    <name evidence="6" type="ORF">DFH94DRAFT_634722</name>
</gene>
<accession>A0A9P5MS91</accession>
<dbReference type="InterPro" id="IPR045295">
    <property type="entry name" value="Complex1_LYR_SDHAF1_LYRM8"/>
</dbReference>
<keyword evidence="3" id="KW-0143">Chaperone</keyword>
<evidence type="ECO:0000256" key="2">
    <source>
        <dbReference type="ARBA" id="ARBA00023128"/>
    </source>
</evidence>
<dbReference type="AlphaFoldDB" id="A0A9P5MS91"/>
<dbReference type="GO" id="GO:0005759">
    <property type="term" value="C:mitochondrial matrix"/>
    <property type="evidence" value="ECO:0007669"/>
    <property type="project" value="UniProtKB-SubCell"/>
</dbReference>
<evidence type="ECO:0000313" key="6">
    <source>
        <dbReference type="EMBL" id="KAF8476597.1"/>
    </source>
</evidence>
<dbReference type="Pfam" id="PF05347">
    <property type="entry name" value="Complex1_LYR"/>
    <property type="match status" value="1"/>
</dbReference>
<dbReference type="PANTHER" id="PTHR13675">
    <property type="entry name" value="LYR MOTIF-CONTAINING PROTEIN 2"/>
    <property type="match status" value="1"/>
</dbReference>
<comment type="caution">
    <text evidence="6">The sequence shown here is derived from an EMBL/GenBank/DDBJ whole genome shotgun (WGS) entry which is preliminary data.</text>
</comment>
<dbReference type="OrthoDB" id="273010at2759"/>
<comment type="similarity">
    <text evidence="4">Belongs to the complex I LYR family. SDHAF1 subfamily.</text>
</comment>
<keyword evidence="7" id="KW-1185">Reference proteome</keyword>
<sequence>MPARHSGLQKEVLALYRRALRMVRTKPPSSRDKFRLFVRYSFKTQASSVSPRSVSTVEHLIRRGQRQVETYENSAVRDCWVSQEMRDWEAQERGGIRP</sequence>
<dbReference type="GO" id="GO:0034553">
    <property type="term" value="P:mitochondrial respiratory chain complex II assembly"/>
    <property type="evidence" value="ECO:0007669"/>
    <property type="project" value="InterPro"/>
</dbReference>
<protein>
    <recommendedName>
        <fullName evidence="5">Complex 1 LYR protein domain-containing protein</fullName>
    </recommendedName>
</protein>
<evidence type="ECO:0000256" key="3">
    <source>
        <dbReference type="ARBA" id="ARBA00023186"/>
    </source>
</evidence>
<reference evidence="6" key="1">
    <citation type="submission" date="2019-10" db="EMBL/GenBank/DDBJ databases">
        <authorList>
            <consortium name="DOE Joint Genome Institute"/>
            <person name="Kuo A."/>
            <person name="Miyauchi S."/>
            <person name="Kiss E."/>
            <person name="Drula E."/>
            <person name="Kohler A."/>
            <person name="Sanchez-Garcia M."/>
            <person name="Andreopoulos B."/>
            <person name="Barry K.W."/>
            <person name="Bonito G."/>
            <person name="Buee M."/>
            <person name="Carver A."/>
            <person name="Chen C."/>
            <person name="Cichocki N."/>
            <person name="Clum A."/>
            <person name="Culley D."/>
            <person name="Crous P.W."/>
            <person name="Fauchery L."/>
            <person name="Girlanda M."/>
            <person name="Hayes R."/>
            <person name="Keri Z."/>
            <person name="LaButti K."/>
            <person name="Lipzen A."/>
            <person name="Lombard V."/>
            <person name="Magnuson J."/>
            <person name="Maillard F."/>
            <person name="Morin E."/>
            <person name="Murat C."/>
            <person name="Nolan M."/>
            <person name="Ohm R."/>
            <person name="Pangilinan J."/>
            <person name="Pereira M."/>
            <person name="Perotto S."/>
            <person name="Peter M."/>
            <person name="Riley R."/>
            <person name="Sitrit Y."/>
            <person name="Stielow B."/>
            <person name="Szollosi G."/>
            <person name="Zifcakova L."/>
            <person name="Stursova M."/>
            <person name="Spatafora J.W."/>
            <person name="Tedersoo L."/>
            <person name="Vaario L.-M."/>
            <person name="Yamada A."/>
            <person name="Yan M."/>
            <person name="Wang P."/>
            <person name="Xu J."/>
            <person name="Bruns T."/>
            <person name="Baldrian P."/>
            <person name="Vilgalys R."/>
            <person name="Henrissat B."/>
            <person name="Grigoriev I.V."/>
            <person name="Hibbett D."/>
            <person name="Nagy L.G."/>
            <person name="Martin F.M."/>
        </authorList>
    </citation>
    <scope>NUCLEOTIDE SEQUENCE</scope>
    <source>
        <strain evidence="6">Prilba</strain>
    </source>
</reference>
<reference evidence="6" key="2">
    <citation type="journal article" date="2020" name="Nat. Commun.">
        <title>Large-scale genome sequencing of mycorrhizal fungi provides insights into the early evolution of symbiotic traits.</title>
        <authorList>
            <person name="Miyauchi S."/>
            <person name="Kiss E."/>
            <person name="Kuo A."/>
            <person name="Drula E."/>
            <person name="Kohler A."/>
            <person name="Sanchez-Garcia M."/>
            <person name="Morin E."/>
            <person name="Andreopoulos B."/>
            <person name="Barry K.W."/>
            <person name="Bonito G."/>
            <person name="Buee M."/>
            <person name="Carver A."/>
            <person name="Chen C."/>
            <person name="Cichocki N."/>
            <person name="Clum A."/>
            <person name="Culley D."/>
            <person name="Crous P.W."/>
            <person name="Fauchery L."/>
            <person name="Girlanda M."/>
            <person name="Hayes R.D."/>
            <person name="Keri Z."/>
            <person name="LaButti K."/>
            <person name="Lipzen A."/>
            <person name="Lombard V."/>
            <person name="Magnuson J."/>
            <person name="Maillard F."/>
            <person name="Murat C."/>
            <person name="Nolan M."/>
            <person name="Ohm R.A."/>
            <person name="Pangilinan J."/>
            <person name="Pereira M.F."/>
            <person name="Perotto S."/>
            <person name="Peter M."/>
            <person name="Pfister S."/>
            <person name="Riley R."/>
            <person name="Sitrit Y."/>
            <person name="Stielow J.B."/>
            <person name="Szollosi G."/>
            <person name="Zifcakova L."/>
            <person name="Stursova M."/>
            <person name="Spatafora J.W."/>
            <person name="Tedersoo L."/>
            <person name="Vaario L.M."/>
            <person name="Yamada A."/>
            <person name="Yan M."/>
            <person name="Wang P."/>
            <person name="Xu J."/>
            <person name="Bruns T."/>
            <person name="Baldrian P."/>
            <person name="Vilgalys R."/>
            <person name="Dunand C."/>
            <person name="Henrissat B."/>
            <person name="Grigoriev I.V."/>
            <person name="Hibbett D."/>
            <person name="Nagy L.G."/>
            <person name="Martin F.M."/>
        </authorList>
    </citation>
    <scope>NUCLEOTIDE SEQUENCE</scope>
    <source>
        <strain evidence="6">Prilba</strain>
    </source>
</reference>
<comment type="subcellular location">
    <subcellularLocation>
        <location evidence="1">Mitochondrion matrix</location>
    </subcellularLocation>
</comment>
<keyword evidence="2" id="KW-0496">Mitochondrion</keyword>
<dbReference type="PANTHER" id="PTHR13675:SF1">
    <property type="entry name" value="SUCCINATE DEHYDROGENASE ASSEMBLY FACTOR 1, MITOCHONDRIAL"/>
    <property type="match status" value="1"/>
</dbReference>
<proteinExistence type="inferred from homology"/>
<evidence type="ECO:0000256" key="4">
    <source>
        <dbReference type="ARBA" id="ARBA00025715"/>
    </source>
</evidence>
<dbReference type="EMBL" id="WHVB01000014">
    <property type="protein sequence ID" value="KAF8476597.1"/>
    <property type="molecule type" value="Genomic_DNA"/>
</dbReference>
<evidence type="ECO:0000256" key="1">
    <source>
        <dbReference type="ARBA" id="ARBA00004305"/>
    </source>
</evidence>
<organism evidence="6 7">
    <name type="scientific">Russula ochroleuca</name>
    <dbReference type="NCBI Taxonomy" id="152965"/>
    <lineage>
        <taxon>Eukaryota</taxon>
        <taxon>Fungi</taxon>
        <taxon>Dikarya</taxon>
        <taxon>Basidiomycota</taxon>
        <taxon>Agaricomycotina</taxon>
        <taxon>Agaricomycetes</taxon>
        <taxon>Russulales</taxon>
        <taxon>Russulaceae</taxon>
        <taxon>Russula</taxon>
    </lineage>
</organism>
<name>A0A9P5MS91_9AGAM</name>
<evidence type="ECO:0000259" key="5">
    <source>
        <dbReference type="Pfam" id="PF05347"/>
    </source>
</evidence>
<dbReference type="Proteomes" id="UP000759537">
    <property type="component" value="Unassembled WGS sequence"/>
</dbReference>
<dbReference type="CDD" id="cd20268">
    <property type="entry name" value="Complex1_LYR_SDHAF1_LYRM8"/>
    <property type="match status" value="1"/>
</dbReference>